<keyword evidence="2" id="KW-1185">Reference proteome</keyword>
<dbReference type="EMBL" id="VUJX02000002">
    <property type="protein sequence ID" value="KAL0941850.1"/>
    <property type="molecule type" value="Genomic_DNA"/>
</dbReference>
<accession>A0ACC3ZCU6</accession>
<evidence type="ECO:0000313" key="2">
    <source>
        <dbReference type="Proteomes" id="UP000805649"/>
    </source>
</evidence>
<comment type="caution">
    <text evidence="1">The sequence shown here is derived from an EMBL/GenBank/DDBJ whole genome shotgun (WGS) entry which is preliminary data.</text>
</comment>
<proteinExistence type="predicted"/>
<gene>
    <name evidence="1" type="ORF">CTRU02_204613</name>
</gene>
<feature type="non-terminal residue" evidence="1">
    <location>
        <position position="1"/>
    </location>
</feature>
<evidence type="ECO:0000313" key="1">
    <source>
        <dbReference type="EMBL" id="KAL0941850.1"/>
    </source>
</evidence>
<protein>
    <submittedName>
        <fullName evidence="1">Uncharacterized protein</fullName>
    </submittedName>
</protein>
<dbReference type="Proteomes" id="UP000805649">
    <property type="component" value="Unassembled WGS sequence"/>
</dbReference>
<organism evidence="1 2">
    <name type="scientific">Colletotrichum truncatum</name>
    <name type="common">Anthracnose fungus</name>
    <name type="synonym">Colletotrichum capsici</name>
    <dbReference type="NCBI Taxonomy" id="5467"/>
    <lineage>
        <taxon>Eukaryota</taxon>
        <taxon>Fungi</taxon>
        <taxon>Dikarya</taxon>
        <taxon>Ascomycota</taxon>
        <taxon>Pezizomycotina</taxon>
        <taxon>Sordariomycetes</taxon>
        <taxon>Hypocreomycetidae</taxon>
        <taxon>Glomerellales</taxon>
        <taxon>Glomerellaceae</taxon>
        <taxon>Colletotrichum</taxon>
        <taxon>Colletotrichum truncatum species complex</taxon>
    </lineage>
</organism>
<sequence>DPILPNPFEDHVDKRQLEGRKYQVSEEGPVDGYVKISRCQFTQGFENNGDEVVRPTDTVRLTLSAFPDRWFADLNPIDRTFFSFYIGAWCAGRTVLKKTNCWLQDIAQMAHKDDCVKHSLLALAGTYVFDYLPDMEHKLAAQVHYKKAVILLSLLLGNARQHTPSTRDAEALVAAIALLNMNDAVSEEHWRERKLTPRWLEGARLACRVLDMTNPGHHYRDPLNVQPSDARVGNAVIAGRATILALPMARLNIENTKDGQFAWLLQGSELSTQRIHGGCGMSPSLLHLFSQITHVAAFIHDDPIEYESTAMPLAYKLLDDLKKLCQWYEYEKADGDTRNISIDVHSIRDLLASGHLDAHGAINSGEGMTASTAEAWRFAAIIYLQCRLLRLPRTHPEVLLQASNLAATIRVMPTSGYMFTAQAPFFPVFLLGIVAIEDEHSQCASQWFEAVTQTKCRSSVPPAFAALKEIRQWMAAELTDASLPIPISVSDRYPWWEDVVDHVNEAIGMLCLV</sequence>
<reference evidence="1 2" key="1">
    <citation type="journal article" date="2020" name="Phytopathology">
        <title>Genome Sequence Resources of Colletotrichum truncatum, C. plurivorum, C. musicola, and C. sojae: Four Species Pathogenic to Soybean (Glycine max).</title>
        <authorList>
            <person name="Rogerio F."/>
            <person name="Boufleur T.R."/>
            <person name="Ciampi-Guillardi M."/>
            <person name="Sukno S.A."/>
            <person name="Thon M.R."/>
            <person name="Massola Junior N.S."/>
            <person name="Baroncelli R."/>
        </authorList>
    </citation>
    <scope>NUCLEOTIDE SEQUENCE [LARGE SCALE GENOMIC DNA]</scope>
    <source>
        <strain evidence="1 2">CMES1059</strain>
    </source>
</reference>
<name>A0ACC3ZCU6_COLTU</name>